<reference evidence="9 10" key="1">
    <citation type="journal article" date="2022" name="Cell">
        <title>Repeat-based holocentromeres influence genome architecture and karyotype evolution.</title>
        <authorList>
            <person name="Hofstatter P.G."/>
            <person name="Thangavel G."/>
            <person name="Lux T."/>
            <person name="Neumann P."/>
            <person name="Vondrak T."/>
            <person name="Novak P."/>
            <person name="Zhang M."/>
            <person name="Costa L."/>
            <person name="Castellani M."/>
            <person name="Scott A."/>
            <person name="Toegelov H."/>
            <person name="Fuchs J."/>
            <person name="Mata-Sucre Y."/>
            <person name="Dias Y."/>
            <person name="Vanzela A.L.L."/>
            <person name="Huettel B."/>
            <person name="Almeida C.C.S."/>
            <person name="Simkova H."/>
            <person name="Souza G."/>
            <person name="Pedrosa-Harand A."/>
            <person name="Macas J."/>
            <person name="Mayer K.F.X."/>
            <person name="Houben A."/>
            <person name="Marques A."/>
        </authorList>
    </citation>
    <scope>NUCLEOTIDE SEQUENCE [LARGE SCALE GENOMIC DNA]</scope>
    <source>
        <strain evidence="9">RhyTen1mFocal</strain>
    </source>
</reference>
<keyword evidence="6" id="KW-0812">Transmembrane</keyword>
<accession>A0AAD5ZB16</accession>
<feature type="transmembrane region" description="Helical" evidence="6">
    <location>
        <begin position="6"/>
        <end position="24"/>
    </location>
</feature>
<dbReference type="GO" id="GO:0016020">
    <property type="term" value="C:membrane"/>
    <property type="evidence" value="ECO:0007669"/>
    <property type="project" value="InterPro"/>
</dbReference>
<feature type="active site" evidence="5">
    <location>
        <position position="249"/>
    </location>
</feature>
<dbReference type="PANTHER" id="PTHR31561">
    <property type="entry name" value="3-KETOACYL-COA SYNTHASE"/>
    <property type="match status" value="1"/>
</dbReference>
<evidence type="ECO:0000313" key="10">
    <source>
        <dbReference type="Proteomes" id="UP001210211"/>
    </source>
</evidence>
<dbReference type="EMBL" id="JAMRDG010000002">
    <property type="protein sequence ID" value="KAJ3690102.1"/>
    <property type="molecule type" value="Genomic_DNA"/>
</dbReference>
<dbReference type="InterPro" id="IPR013747">
    <property type="entry name" value="ACP_syn_III_C"/>
</dbReference>
<keyword evidence="2 4" id="KW-0808">Transferase</keyword>
<evidence type="ECO:0000256" key="2">
    <source>
        <dbReference type="ARBA" id="ARBA00022679"/>
    </source>
</evidence>
<feature type="active site" evidence="5">
    <location>
        <position position="170"/>
    </location>
</feature>
<dbReference type="CDD" id="cd00831">
    <property type="entry name" value="CHS_like"/>
    <property type="match status" value="1"/>
</dbReference>
<evidence type="ECO:0000256" key="3">
    <source>
        <dbReference type="ARBA" id="ARBA00023315"/>
    </source>
</evidence>
<dbReference type="AlphaFoldDB" id="A0AAD5ZB16"/>
<dbReference type="InterPro" id="IPR013601">
    <property type="entry name" value="FAE1_typ3_polyketide_synth"/>
</dbReference>
<dbReference type="SUPFAM" id="SSF53901">
    <property type="entry name" value="Thiolase-like"/>
    <property type="match status" value="2"/>
</dbReference>
<dbReference type="Gene3D" id="3.40.47.10">
    <property type="match status" value="1"/>
</dbReference>
<dbReference type="PIRSF" id="PIRSF036417">
    <property type="entry name" value="3-ktacl-CoA_syn"/>
    <property type="match status" value="1"/>
</dbReference>
<dbReference type="Pfam" id="PF08541">
    <property type="entry name" value="ACP_syn_III_C"/>
    <property type="match status" value="1"/>
</dbReference>
<feature type="active site" evidence="5">
    <location>
        <position position="370"/>
    </location>
</feature>
<feature type="active site" evidence="5">
    <location>
        <position position="337"/>
    </location>
</feature>
<keyword evidence="3 4" id="KW-0012">Acyltransferase</keyword>
<protein>
    <recommendedName>
        <fullName evidence="4">3-ketoacyl-CoA synthase</fullName>
        <ecNumber evidence="4">2.3.1.-</ecNumber>
    </recommendedName>
</protein>
<dbReference type="Pfam" id="PF08392">
    <property type="entry name" value="FAE1_CUT1_RppA"/>
    <property type="match status" value="1"/>
</dbReference>
<evidence type="ECO:0000256" key="5">
    <source>
        <dbReference type="PIRSR" id="PIRSR036417-1"/>
    </source>
</evidence>
<keyword evidence="10" id="KW-1185">Reference proteome</keyword>
<comment type="similarity">
    <text evidence="1 4">Belongs to the thiolase-like superfamily. Chalcone/stilbene synthases family.</text>
</comment>
<keyword evidence="6" id="KW-1133">Transmembrane helix</keyword>
<dbReference type="GO" id="GO:0016747">
    <property type="term" value="F:acyltransferase activity, transferring groups other than amino-acyl groups"/>
    <property type="evidence" value="ECO:0007669"/>
    <property type="project" value="InterPro"/>
</dbReference>
<evidence type="ECO:0000313" key="9">
    <source>
        <dbReference type="EMBL" id="KAJ3690102.1"/>
    </source>
</evidence>
<name>A0AAD5ZB16_9POAL</name>
<dbReference type="GO" id="GO:0006633">
    <property type="term" value="P:fatty acid biosynthetic process"/>
    <property type="evidence" value="ECO:0007669"/>
    <property type="project" value="InterPro"/>
</dbReference>
<feature type="domain" description="Beta-ketoacyl-[acyl-carrier-protein] synthase III C-terminal" evidence="8">
    <location>
        <begin position="335"/>
        <end position="415"/>
    </location>
</feature>
<evidence type="ECO:0000256" key="6">
    <source>
        <dbReference type="SAM" id="Phobius"/>
    </source>
</evidence>
<dbReference type="EC" id="2.3.1.-" evidence="4"/>
<gene>
    <name evidence="9" type="ORF">LUZ61_019266</name>
</gene>
<sequence>MQDLAMLILSLLMTSLCFILYRLIDWAWHRHCYLIDYVCFKPSDDRKLPTELCGDIIQRNKNLGVDEYKFLLKVIVNSGIGESTYGPRNIIAGTESSPDHWADGIEEMDECFDATINELFKKTGFDPEAVDVLVVNVSMFSPAPSLSSRIVKQFGLREDVITYNLSGMGCSASMIAIDLVNNLFKCRRRQLALVVSSESIAPNWYAGNKRSMMLGNCLFRSGGCAFFLSNNPRLRSRSKLRLAHLVRTHLGADNDAFNCCIQDEDELGRPGFHLGKELPKAATRAFVNNMRVLVPKILPIDQLIYQAIRGIMHWMKVAGRHGSKGSGGLLLNRALEHFCLHTGGAAVIDGIGKGLGLTEYDIEPARMTLHRFGNTSASSVWYVLSYMEGKKRLRKGERVFMVTFGAGFKCNSSVWVVERDLKDAGVWEDCIKRYPPKNFVNPFMEKYGYVKDM</sequence>
<dbReference type="InterPro" id="IPR016039">
    <property type="entry name" value="Thiolase-like"/>
</dbReference>
<dbReference type="Proteomes" id="UP001210211">
    <property type="component" value="Unassembled WGS sequence"/>
</dbReference>
<dbReference type="InterPro" id="IPR012392">
    <property type="entry name" value="3-ktacl-CoA_syn"/>
</dbReference>
<proteinExistence type="inferred from homology"/>
<comment type="caution">
    <text evidence="9">The sequence shown here is derived from an EMBL/GenBank/DDBJ whole genome shotgun (WGS) entry which is preliminary data.</text>
</comment>
<keyword evidence="6" id="KW-0472">Membrane</keyword>
<evidence type="ECO:0000259" key="7">
    <source>
        <dbReference type="Pfam" id="PF08392"/>
    </source>
</evidence>
<evidence type="ECO:0000256" key="1">
    <source>
        <dbReference type="ARBA" id="ARBA00005531"/>
    </source>
</evidence>
<feature type="active site" evidence="5">
    <location>
        <position position="374"/>
    </location>
</feature>
<organism evidence="9 10">
    <name type="scientific">Rhynchospora tenuis</name>
    <dbReference type="NCBI Taxonomy" id="198213"/>
    <lineage>
        <taxon>Eukaryota</taxon>
        <taxon>Viridiplantae</taxon>
        <taxon>Streptophyta</taxon>
        <taxon>Embryophyta</taxon>
        <taxon>Tracheophyta</taxon>
        <taxon>Spermatophyta</taxon>
        <taxon>Magnoliopsida</taxon>
        <taxon>Liliopsida</taxon>
        <taxon>Poales</taxon>
        <taxon>Cyperaceae</taxon>
        <taxon>Cyperoideae</taxon>
        <taxon>Rhynchosporeae</taxon>
        <taxon>Rhynchospora</taxon>
    </lineage>
</organism>
<evidence type="ECO:0000259" key="8">
    <source>
        <dbReference type="Pfam" id="PF08541"/>
    </source>
</evidence>
<comment type="pathway">
    <text evidence="4">Lipid metabolism; fatty acid biosynthesis.</text>
</comment>
<evidence type="ECO:0000256" key="4">
    <source>
        <dbReference type="PIRNR" id="PIRNR036417"/>
    </source>
</evidence>
<feature type="domain" description="FAE" evidence="7">
    <location>
        <begin position="29"/>
        <end position="308"/>
    </location>
</feature>
<feature type="active site" evidence="5">
    <location>
        <position position="341"/>
    </location>
</feature>